<evidence type="ECO:0000256" key="7">
    <source>
        <dbReference type="SAM" id="MobiDB-lite"/>
    </source>
</evidence>
<dbReference type="PATRIC" id="fig|1121865.3.peg.625"/>
<dbReference type="PANTHER" id="PTHR37937">
    <property type="entry name" value="CONJUGATIVE TRANSFER: DNA TRANSPORT"/>
    <property type="match status" value="1"/>
</dbReference>
<comment type="subcellular location">
    <subcellularLocation>
        <location evidence="1">Cell membrane</location>
        <topology evidence="1">Multi-pass membrane protein</topology>
    </subcellularLocation>
</comment>
<feature type="region of interest" description="Disordered" evidence="7">
    <location>
        <begin position="727"/>
        <end position="761"/>
    </location>
</feature>
<keyword evidence="10" id="KW-1185">Reference proteome</keyword>
<keyword evidence="6 8" id="KW-0472">Membrane</keyword>
<dbReference type="InterPro" id="IPR051539">
    <property type="entry name" value="T4SS-coupling_protein"/>
</dbReference>
<sequence>MNEKILHDYQPILKKIDKVIAWFQNSRLHLETWRDPDKANFKQWSRYLGLRRFLLPLWLVSFIVVYGLLNYLIHIFEQVLHYFQQILTGNFTSSINWFSFSYFTNSTFVSAKVYWILYFILMLFVSIRFYIWRQSYKPIEEYLTDATSRWSLTHELDQQYEVMPTDCLDTFNGSSGIVIGTAKRTLKEKLTGHSREYLSTEMTNSLLVGETRSGKGIFGIEKAIDGLSRTNHMDKKQSMIIHDPSMELYLKWKLLLEERGYIVKLFNLIDTYYSDSINPLNLVTYYYRQYLLGDTENIRNHGLDQALAEMATLCFSYFDDENAREPFWQDCASALFTAATIALIEESLLIQQTKYITIYTVLNLIAEMNANRIDNENHECLKRIEKSLIERKRLFQKYKDKSVLDVYFLTLPEGHPARIAYQDILASAPAKVTIGNVVSHLLTKMKAFRRPGNAKLTAISTINYLDLAFGKQPMAIFIVVSDQDKSNHALCANFIDQSFKELHKVGLRTATRKLPRVVNYIDEEFGNMVRIPNQATKVTDGLKVGIKHYFVVQNFEQLKKYGEQDAETIRANCGNIICVKTKSKDTREAIQKDLGLRANLSLSRQGRHFDANKTFTESTERIALITDDELARLPFGRTVVIRSMKTHDLKGKVINPYPVYNRDACIMKPTYEYLPYREISWDDVMSLYDEAEHSQIELDHLLYLLDVKEIGLKNKRLANRRNGIKEDSFDKEESESSRSNQSPTDEVKSIQKGKRTGGRTSVIPTISNQLTTTLDKRFDKLFPTEYALQKVNQCVSELLCTKMKNIVYDHYKSEENREWQEFNALIQNSNVLSLKQWLGQVPPQKIYEQVLIGFEKEIQTVDHVFHQFFIHTNYQTRLIEFVGKKNIHVLYVYARNHYKNDFIHYELFEQKLNTQNIEKLQQFLATVPRISLYRDICEGLKQIMDKKVGVSHDGS</sequence>
<protein>
    <recommendedName>
        <fullName evidence="11">TraD/TraG TraM recognition site domain-containing protein</fullName>
    </recommendedName>
</protein>
<dbReference type="PANTHER" id="PTHR37937:SF1">
    <property type="entry name" value="CONJUGATIVE TRANSFER: DNA TRANSPORT"/>
    <property type="match status" value="1"/>
</dbReference>
<evidence type="ECO:0000256" key="8">
    <source>
        <dbReference type="SAM" id="Phobius"/>
    </source>
</evidence>
<keyword evidence="5 8" id="KW-1133">Transmembrane helix</keyword>
<dbReference type="Gene3D" id="3.40.50.300">
    <property type="entry name" value="P-loop containing nucleotide triphosphate hydrolases"/>
    <property type="match status" value="1"/>
</dbReference>
<comment type="similarity">
    <text evidence="2">Belongs to the VirD4/TraG family.</text>
</comment>
<evidence type="ECO:0000256" key="1">
    <source>
        <dbReference type="ARBA" id="ARBA00004651"/>
    </source>
</evidence>
<proteinExistence type="inferred from homology"/>
<dbReference type="AlphaFoldDB" id="S1NEP1"/>
<evidence type="ECO:0000256" key="4">
    <source>
        <dbReference type="ARBA" id="ARBA00022692"/>
    </source>
</evidence>
<dbReference type="Pfam" id="PF02534">
    <property type="entry name" value="T4SS-DNA_transf"/>
    <property type="match status" value="1"/>
</dbReference>
<organism evidence="9 10">
    <name type="scientific">Enterococcus columbae DSM 7374 = ATCC 51263</name>
    <dbReference type="NCBI Taxonomy" id="1121865"/>
    <lineage>
        <taxon>Bacteria</taxon>
        <taxon>Bacillati</taxon>
        <taxon>Bacillota</taxon>
        <taxon>Bacilli</taxon>
        <taxon>Lactobacillales</taxon>
        <taxon>Enterococcaceae</taxon>
        <taxon>Enterococcus</taxon>
    </lineage>
</organism>
<dbReference type="eggNOG" id="COG3505">
    <property type="taxonomic scope" value="Bacteria"/>
</dbReference>
<dbReference type="RefSeq" id="WP_016182798.1">
    <property type="nucleotide sequence ID" value="NZ_JXKI01000006.1"/>
</dbReference>
<evidence type="ECO:0000256" key="3">
    <source>
        <dbReference type="ARBA" id="ARBA00022475"/>
    </source>
</evidence>
<accession>S1NEP1</accession>
<feature type="transmembrane region" description="Helical" evidence="8">
    <location>
        <begin position="82"/>
        <end position="103"/>
    </location>
</feature>
<comment type="caution">
    <text evidence="9">The sequence shown here is derived from an EMBL/GenBank/DDBJ whole genome shotgun (WGS) entry which is preliminary data.</text>
</comment>
<dbReference type="CDD" id="cd01127">
    <property type="entry name" value="TrwB_TraG_TraD_VirD4"/>
    <property type="match status" value="1"/>
</dbReference>
<dbReference type="OrthoDB" id="9766496at2"/>
<dbReference type="SUPFAM" id="SSF52540">
    <property type="entry name" value="P-loop containing nucleoside triphosphate hydrolases"/>
    <property type="match status" value="1"/>
</dbReference>
<keyword evidence="3" id="KW-1003">Cell membrane</keyword>
<evidence type="ECO:0000313" key="9">
    <source>
        <dbReference type="EMBL" id="EOW87525.1"/>
    </source>
</evidence>
<dbReference type="InterPro" id="IPR003688">
    <property type="entry name" value="TraG/VirD4"/>
</dbReference>
<reference evidence="9 10" key="1">
    <citation type="submission" date="2013-03" db="EMBL/GenBank/DDBJ databases">
        <title>The Genome Sequence of Enterococcus columbae ATCC_51263 (PacBio/Illumina hybrid assembly).</title>
        <authorList>
            <consortium name="The Broad Institute Genomics Platform"/>
            <consortium name="The Broad Institute Genome Sequencing Center for Infectious Disease"/>
            <person name="Earl A."/>
            <person name="Russ C."/>
            <person name="Gilmore M."/>
            <person name="Surin D."/>
            <person name="Walker B."/>
            <person name="Young S."/>
            <person name="Zeng Q."/>
            <person name="Gargeya S."/>
            <person name="Fitzgerald M."/>
            <person name="Haas B."/>
            <person name="Abouelleil A."/>
            <person name="Allen A.W."/>
            <person name="Alvarado L."/>
            <person name="Arachchi H.M."/>
            <person name="Berlin A.M."/>
            <person name="Chapman S.B."/>
            <person name="Gainer-Dewar J."/>
            <person name="Goldberg J."/>
            <person name="Griggs A."/>
            <person name="Gujja S."/>
            <person name="Hansen M."/>
            <person name="Howarth C."/>
            <person name="Imamovic A."/>
            <person name="Ireland A."/>
            <person name="Larimer J."/>
            <person name="McCowan C."/>
            <person name="Murphy C."/>
            <person name="Pearson M."/>
            <person name="Poon T.W."/>
            <person name="Priest M."/>
            <person name="Roberts A."/>
            <person name="Saif S."/>
            <person name="Shea T."/>
            <person name="Sisk P."/>
            <person name="Sykes S."/>
            <person name="Wortman J."/>
            <person name="Nusbaum C."/>
            <person name="Birren B."/>
        </authorList>
    </citation>
    <scope>NUCLEOTIDE SEQUENCE [LARGE SCALE GENOMIC DNA]</scope>
    <source>
        <strain evidence="9 10">ATCC 51263</strain>
    </source>
</reference>
<dbReference type="STRING" id="1121865.OMW_00635"/>
<dbReference type="Proteomes" id="UP000014113">
    <property type="component" value="Unassembled WGS sequence"/>
</dbReference>
<evidence type="ECO:0000256" key="5">
    <source>
        <dbReference type="ARBA" id="ARBA00022989"/>
    </source>
</evidence>
<dbReference type="GO" id="GO:0005886">
    <property type="term" value="C:plasma membrane"/>
    <property type="evidence" value="ECO:0007669"/>
    <property type="project" value="UniProtKB-SubCell"/>
</dbReference>
<dbReference type="InterPro" id="IPR027417">
    <property type="entry name" value="P-loop_NTPase"/>
</dbReference>
<dbReference type="EMBL" id="ASWJ01000003">
    <property type="protein sequence ID" value="EOW87525.1"/>
    <property type="molecule type" value="Genomic_DNA"/>
</dbReference>
<keyword evidence="4 8" id="KW-0812">Transmembrane</keyword>
<name>S1NEP1_9ENTE</name>
<gene>
    <name evidence="9" type="ORF">I568_00569</name>
</gene>
<evidence type="ECO:0000256" key="2">
    <source>
        <dbReference type="ARBA" id="ARBA00008806"/>
    </source>
</evidence>
<evidence type="ECO:0000256" key="6">
    <source>
        <dbReference type="ARBA" id="ARBA00023136"/>
    </source>
</evidence>
<feature type="transmembrane region" description="Helical" evidence="8">
    <location>
        <begin position="115"/>
        <end position="132"/>
    </location>
</feature>
<evidence type="ECO:0008006" key="11">
    <source>
        <dbReference type="Google" id="ProtNLM"/>
    </source>
</evidence>
<feature type="transmembrane region" description="Helical" evidence="8">
    <location>
        <begin position="53"/>
        <end position="76"/>
    </location>
</feature>
<evidence type="ECO:0000313" key="10">
    <source>
        <dbReference type="Proteomes" id="UP000014113"/>
    </source>
</evidence>